<reference evidence="2" key="1">
    <citation type="submission" date="2014-03" db="EMBL/GenBank/DDBJ databases">
        <authorList>
            <person name="Aksoy S."/>
            <person name="Warren W."/>
            <person name="Wilson R.K."/>
        </authorList>
    </citation>
    <scope>NUCLEOTIDE SEQUENCE [LARGE SCALE GENOMIC DNA]</scope>
    <source>
        <strain evidence="2">IAEA</strain>
    </source>
</reference>
<keyword evidence="2" id="KW-1185">Reference proteome</keyword>
<proteinExistence type="predicted"/>
<name>A0A1B0AG26_GLOPL</name>
<dbReference type="EnsemblMetazoa" id="GPAI044581-RA">
    <property type="protein sequence ID" value="GPAI044581-PA"/>
    <property type="gene ID" value="GPAI044581"/>
</dbReference>
<evidence type="ECO:0000313" key="2">
    <source>
        <dbReference type="Proteomes" id="UP000092445"/>
    </source>
</evidence>
<dbReference type="Proteomes" id="UP000092445">
    <property type="component" value="Unassembled WGS sequence"/>
</dbReference>
<accession>A0A1B0AG26</accession>
<organism evidence="1 2">
    <name type="scientific">Glossina pallidipes</name>
    <name type="common">Tsetse fly</name>
    <dbReference type="NCBI Taxonomy" id="7398"/>
    <lineage>
        <taxon>Eukaryota</taxon>
        <taxon>Metazoa</taxon>
        <taxon>Ecdysozoa</taxon>
        <taxon>Arthropoda</taxon>
        <taxon>Hexapoda</taxon>
        <taxon>Insecta</taxon>
        <taxon>Pterygota</taxon>
        <taxon>Neoptera</taxon>
        <taxon>Endopterygota</taxon>
        <taxon>Diptera</taxon>
        <taxon>Brachycera</taxon>
        <taxon>Muscomorpha</taxon>
        <taxon>Hippoboscoidea</taxon>
        <taxon>Glossinidae</taxon>
        <taxon>Glossina</taxon>
    </lineage>
</organism>
<reference evidence="1" key="2">
    <citation type="submission" date="2020-05" db="UniProtKB">
        <authorList>
            <consortium name="EnsemblMetazoa"/>
        </authorList>
    </citation>
    <scope>IDENTIFICATION</scope>
    <source>
        <strain evidence="1">IAEA</strain>
    </source>
</reference>
<dbReference type="AlphaFoldDB" id="A0A1B0AG26"/>
<evidence type="ECO:0000313" key="1">
    <source>
        <dbReference type="EnsemblMetazoa" id="GPAI044581-PA"/>
    </source>
</evidence>
<sequence>MGKKKISKILNTTSLSHTRTHIHDYQSFNAIPYLYGIVILKWSKSRNGNPQPQAIHSSDAAANNQLLLCMQMKRPSMYHLRAGIDGLLRGLEVALFTSDAASIIAPIHMHTVAIDDVLDYGRQLSSAAGANAGNVVTALEHSAHGPSVGCQIIFIIAGIEFGQTVMIMIEGWSWKINQQIRTGKQRRKLRSFYGESNSTRVSSFKKDDLT</sequence>
<dbReference type="VEuPathDB" id="VectorBase:GPAI044581"/>
<protein>
    <submittedName>
        <fullName evidence="1">Uncharacterized protein</fullName>
    </submittedName>
</protein>